<sequence length="145" mass="15726">MALKYVSGGTVSTVDAPGVHELHFSQCRVARHDPICNIALLESQIWGPQKTSARASQDKSHWGGPRSRVSSTRRPCVETWRPPASPAPRCVFALAGPAAIQAAAFPFPPRVELQVELRGWCLAFLTCDNDNLSSGFPGFPSRKGE</sequence>
<dbReference type="Proteomes" id="UP001266305">
    <property type="component" value="Unassembled WGS sequence"/>
</dbReference>
<keyword evidence="3" id="KW-1185">Reference proteome</keyword>
<evidence type="ECO:0000313" key="3">
    <source>
        <dbReference type="Proteomes" id="UP001266305"/>
    </source>
</evidence>
<evidence type="ECO:0000313" key="2">
    <source>
        <dbReference type="EMBL" id="KAK2086896.1"/>
    </source>
</evidence>
<organism evidence="2 3">
    <name type="scientific">Saguinus oedipus</name>
    <name type="common">Cotton-top tamarin</name>
    <name type="synonym">Oedipomidas oedipus</name>
    <dbReference type="NCBI Taxonomy" id="9490"/>
    <lineage>
        <taxon>Eukaryota</taxon>
        <taxon>Metazoa</taxon>
        <taxon>Chordata</taxon>
        <taxon>Craniata</taxon>
        <taxon>Vertebrata</taxon>
        <taxon>Euteleostomi</taxon>
        <taxon>Mammalia</taxon>
        <taxon>Eutheria</taxon>
        <taxon>Euarchontoglires</taxon>
        <taxon>Primates</taxon>
        <taxon>Haplorrhini</taxon>
        <taxon>Platyrrhini</taxon>
        <taxon>Cebidae</taxon>
        <taxon>Callitrichinae</taxon>
        <taxon>Saguinus</taxon>
    </lineage>
</organism>
<reference evidence="2 3" key="1">
    <citation type="submission" date="2023-05" db="EMBL/GenBank/DDBJ databases">
        <title>B98-5 Cell Line De Novo Hybrid Assembly: An Optical Mapping Approach.</title>
        <authorList>
            <person name="Kananen K."/>
            <person name="Auerbach J.A."/>
            <person name="Kautto E."/>
            <person name="Blachly J.S."/>
        </authorList>
    </citation>
    <scope>NUCLEOTIDE SEQUENCE [LARGE SCALE GENOMIC DNA]</scope>
    <source>
        <strain evidence="2">B95-8</strain>
        <tissue evidence="2">Cell line</tissue>
    </source>
</reference>
<feature type="region of interest" description="Disordered" evidence="1">
    <location>
        <begin position="51"/>
        <end position="80"/>
    </location>
</feature>
<dbReference type="EMBL" id="JASSZA010000019">
    <property type="protein sequence ID" value="KAK2086896.1"/>
    <property type="molecule type" value="Genomic_DNA"/>
</dbReference>
<comment type="caution">
    <text evidence="2">The sequence shown here is derived from an EMBL/GenBank/DDBJ whole genome shotgun (WGS) entry which is preliminary data.</text>
</comment>
<protein>
    <submittedName>
        <fullName evidence="2">Uncharacterized protein</fullName>
    </submittedName>
</protein>
<accession>A0ABQ9TQ49</accession>
<name>A0ABQ9TQ49_SAGOE</name>
<gene>
    <name evidence="2" type="ORF">P7K49_032803</name>
</gene>
<evidence type="ECO:0000256" key="1">
    <source>
        <dbReference type="SAM" id="MobiDB-lite"/>
    </source>
</evidence>
<proteinExistence type="predicted"/>